<reference evidence="3 4" key="2">
    <citation type="submission" date="2018-06" db="EMBL/GenBank/DDBJ databases">
        <title>Metagenomic assembly of (sub)arctic Cyanobacteria and their associated microbiome from non-axenic cultures.</title>
        <authorList>
            <person name="Baurain D."/>
        </authorList>
    </citation>
    <scope>NUCLEOTIDE SEQUENCE [LARGE SCALE GENOMIC DNA]</scope>
    <source>
        <strain evidence="3">ULC027bin1</strain>
    </source>
</reference>
<comment type="similarity">
    <text evidence="1">Belongs to the ycf20 family.</text>
</comment>
<dbReference type="PANTHER" id="PTHR33787">
    <property type="match status" value="1"/>
</dbReference>
<accession>A0A2W4YGT7</accession>
<dbReference type="PANTHER" id="PTHR33787:SF5">
    <property type="entry name" value="YCF20-LIKE PROTEIN"/>
    <property type="match status" value="1"/>
</dbReference>
<sequence>MQRTRLNTLFNQIVLRFRQWAFNPWRRLSVILISLLFGNFFAVAISATAGQTATLDVTVSAILVLGMEVISWLYYRFTPRRQQAALANQRLVPLIGLDGVVPAGTDVGSGLGGSNLGPVRSRSTFIESLNAFKLGAVYGFFVEAFKLGS</sequence>
<evidence type="ECO:0008006" key="5">
    <source>
        <dbReference type="Google" id="ProtNLM"/>
    </source>
</evidence>
<dbReference type="Pfam" id="PF04483">
    <property type="entry name" value="DUF565"/>
    <property type="match status" value="1"/>
</dbReference>
<evidence type="ECO:0000313" key="4">
    <source>
        <dbReference type="Proteomes" id="UP000249794"/>
    </source>
</evidence>
<protein>
    <recommendedName>
        <fullName evidence="5">DUF565 domain-containing protein</fullName>
    </recommendedName>
</protein>
<feature type="transmembrane region" description="Helical" evidence="2">
    <location>
        <begin position="55"/>
        <end position="75"/>
    </location>
</feature>
<dbReference type="EMBL" id="QBMP01000430">
    <property type="protein sequence ID" value="PZO42288.1"/>
    <property type="molecule type" value="Genomic_DNA"/>
</dbReference>
<proteinExistence type="inferred from homology"/>
<evidence type="ECO:0000313" key="3">
    <source>
        <dbReference type="EMBL" id="PZO42288.1"/>
    </source>
</evidence>
<organism evidence="3 4">
    <name type="scientific">Phormidesmis priestleyi</name>
    <dbReference type="NCBI Taxonomy" id="268141"/>
    <lineage>
        <taxon>Bacteria</taxon>
        <taxon>Bacillati</taxon>
        <taxon>Cyanobacteriota</taxon>
        <taxon>Cyanophyceae</taxon>
        <taxon>Leptolyngbyales</taxon>
        <taxon>Leptolyngbyaceae</taxon>
        <taxon>Phormidesmis</taxon>
    </lineage>
</organism>
<dbReference type="Proteomes" id="UP000249794">
    <property type="component" value="Unassembled WGS sequence"/>
</dbReference>
<keyword evidence="2" id="KW-1133">Transmembrane helix</keyword>
<evidence type="ECO:0000256" key="1">
    <source>
        <dbReference type="ARBA" id="ARBA00009846"/>
    </source>
</evidence>
<reference evidence="4" key="1">
    <citation type="submission" date="2018-04" db="EMBL/GenBank/DDBJ databases">
        <authorList>
            <person name="Cornet L."/>
        </authorList>
    </citation>
    <scope>NUCLEOTIDE SEQUENCE [LARGE SCALE GENOMIC DNA]</scope>
</reference>
<keyword evidence="2" id="KW-0812">Transmembrane</keyword>
<evidence type="ECO:0000256" key="2">
    <source>
        <dbReference type="SAM" id="Phobius"/>
    </source>
</evidence>
<dbReference type="InterPro" id="IPR007572">
    <property type="entry name" value="Uncharacterised_Ycf20"/>
</dbReference>
<gene>
    <name evidence="3" type="ORF">DCF15_22990</name>
</gene>
<dbReference type="AlphaFoldDB" id="A0A2W4YGT7"/>
<feature type="transmembrane region" description="Helical" evidence="2">
    <location>
        <begin position="28"/>
        <end position="49"/>
    </location>
</feature>
<keyword evidence="2" id="KW-0472">Membrane</keyword>
<comment type="caution">
    <text evidence="3">The sequence shown here is derived from an EMBL/GenBank/DDBJ whole genome shotgun (WGS) entry which is preliminary data.</text>
</comment>
<name>A0A2W4YGT7_9CYAN</name>